<dbReference type="EC" id="1.2.4.1" evidence="5"/>
<organism evidence="5 6">
    <name type="scientific">Basidiobolus ranarum</name>
    <dbReference type="NCBI Taxonomy" id="34480"/>
    <lineage>
        <taxon>Eukaryota</taxon>
        <taxon>Fungi</taxon>
        <taxon>Fungi incertae sedis</taxon>
        <taxon>Zoopagomycota</taxon>
        <taxon>Entomophthoromycotina</taxon>
        <taxon>Basidiobolomycetes</taxon>
        <taxon>Basidiobolales</taxon>
        <taxon>Basidiobolaceae</taxon>
        <taxon>Basidiobolus</taxon>
    </lineage>
</organism>
<feature type="domain" description="Dehydrogenase E1 component" evidence="4">
    <location>
        <begin position="1"/>
        <end position="78"/>
    </location>
</feature>
<keyword evidence="5" id="KW-0670">Pyruvate</keyword>
<keyword evidence="6" id="KW-1185">Reference proteome</keyword>
<dbReference type="InterPro" id="IPR029061">
    <property type="entry name" value="THDP-binding"/>
</dbReference>
<evidence type="ECO:0000256" key="1">
    <source>
        <dbReference type="ARBA" id="ARBA00001964"/>
    </source>
</evidence>
<dbReference type="GO" id="GO:0004739">
    <property type="term" value="F:pyruvate dehydrogenase (acetyl-transferring) activity"/>
    <property type="evidence" value="ECO:0007669"/>
    <property type="project" value="UniProtKB-EC"/>
</dbReference>
<sequence>MHTYRYGGHSMSAPGTTYRTREEIQNMRSSKDPVTGLKSRLLENGIATEEELKAIEKEARRVVDEEAAAAKASPEPEVEEVWTDIYVKGSEPQFLRGRHSQEIHKY</sequence>
<keyword evidence="3" id="KW-0786">Thiamine pyrophosphate</keyword>
<proteinExistence type="predicted"/>
<comment type="caution">
    <text evidence="5">The sequence shown here is derived from an EMBL/GenBank/DDBJ whole genome shotgun (WGS) entry which is preliminary data.</text>
</comment>
<dbReference type="PANTHER" id="PTHR11516">
    <property type="entry name" value="PYRUVATE DEHYDROGENASE E1 COMPONENT, ALPHA SUBUNIT BACTERIAL AND ORGANELLAR"/>
    <property type="match status" value="1"/>
</dbReference>
<evidence type="ECO:0000256" key="3">
    <source>
        <dbReference type="ARBA" id="ARBA00023052"/>
    </source>
</evidence>
<evidence type="ECO:0000313" key="5">
    <source>
        <dbReference type="EMBL" id="KAK9762931.1"/>
    </source>
</evidence>
<evidence type="ECO:0000256" key="2">
    <source>
        <dbReference type="ARBA" id="ARBA00023002"/>
    </source>
</evidence>
<dbReference type="SUPFAM" id="SSF52518">
    <property type="entry name" value="Thiamin diphosphate-binding fold (THDP-binding)"/>
    <property type="match status" value="1"/>
</dbReference>
<reference evidence="5 6" key="1">
    <citation type="submission" date="2023-04" db="EMBL/GenBank/DDBJ databases">
        <title>Genome of Basidiobolus ranarum AG-B5.</title>
        <authorList>
            <person name="Stajich J.E."/>
            <person name="Carter-House D."/>
            <person name="Gryganskyi A."/>
        </authorList>
    </citation>
    <scope>NUCLEOTIDE SEQUENCE [LARGE SCALE GENOMIC DNA]</scope>
    <source>
        <strain evidence="5 6">AG-B5</strain>
    </source>
</reference>
<dbReference type="Pfam" id="PF00676">
    <property type="entry name" value="E1_dh"/>
    <property type="match status" value="1"/>
</dbReference>
<evidence type="ECO:0000259" key="4">
    <source>
        <dbReference type="Pfam" id="PF00676"/>
    </source>
</evidence>
<dbReference type="EMBL" id="JASJQH010000782">
    <property type="protein sequence ID" value="KAK9762931.1"/>
    <property type="molecule type" value="Genomic_DNA"/>
</dbReference>
<gene>
    <name evidence="5" type="primary">PDA1_3</name>
    <name evidence="5" type="ORF">K7432_010846</name>
</gene>
<dbReference type="InterPro" id="IPR001017">
    <property type="entry name" value="DH_E1"/>
</dbReference>
<keyword evidence="2 5" id="KW-0560">Oxidoreductase</keyword>
<dbReference type="InterPro" id="IPR050642">
    <property type="entry name" value="PDH_E1_Alpha_Subunit"/>
</dbReference>
<comment type="cofactor">
    <cofactor evidence="1">
        <name>thiamine diphosphate</name>
        <dbReference type="ChEBI" id="CHEBI:58937"/>
    </cofactor>
</comment>
<evidence type="ECO:0000313" key="6">
    <source>
        <dbReference type="Proteomes" id="UP001479436"/>
    </source>
</evidence>
<accession>A0ABR2WN65</accession>
<protein>
    <submittedName>
        <fullName evidence="5">Alpha subunit of pyruvate dehydrogenase</fullName>
        <ecNumber evidence="5">1.2.4.1</ecNumber>
    </submittedName>
</protein>
<name>A0ABR2WN65_9FUNG</name>
<dbReference type="PANTHER" id="PTHR11516:SF60">
    <property type="entry name" value="PYRUVATE DEHYDROGENASE E1 COMPONENT SUBUNIT ALPHA"/>
    <property type="match status" value="1"/>
</dbReference>
<dbReference type="Gene3D" id="3.40.50.970">
    <property type="match status" value="1"/>
</dbReference>
<dbReference type="Proteomes" id="UP001479436">
    <property type="component" value="Unassembled WGS sequence"/>
</dbReference>